<dbReference type="InterPro" id="IPR021871">
    <property type="entry name" value="DUF3482"/>
</dbReference>
<dbReference type="InterPro" id="IPR027417">
    <property type="entry name" value="P-loop_NTPase"/>
</dbReference>
<dbReference type="GO" id="GO:0005525">
    <property type="term" value="F:GTP binding"/>
    <property type="evidence" value="ECO:0007669"/>
    <property type="project" value="InterPro"/>
</dbReference>
<dbReference type="SUPFAM" id="SSF52540">
    <property type="entry name" value="P-loop containing nucleoside triphosphate hydrolases"/>
    <property type="match status" value="1"/>
</dbReference>
<dbReference type="EMBL" id="UOFF01000387">
    <property type="protein sequence ID" value="VAW57417.1"/>
    <property type="molecule type" value="Genomic_DNA"/>
</dbReference>
<dbReference type="Gene3D" id="3.40.50.300">
    <property type="entry name" value="P-loop containing nucleotide triphosphate hydrolases"/>
    <property type="match status" value="1"/>
</dbReference>
<dbReference type="GO" id="GO:0002098">
    <property type="term" value="P:tRNA wobble uridine modification"/>
    <property type="evidence" value="ECO:0007669"/>
    <property type="project" value="TreeGrafter"/>
</dbReference>
<dbReference type="Pfam" id="PF01926">
    <property type="entry name" value="MMR_HSR1"/>
    <property type="match status" value="1"/>
</dbReference>
<accession>A0A3B0X3H1</accession>
<organism evidence="2">
    <name type="scientific">hydrothermal vent metagenome</name>
    <dbReference type="NCBI Taxonomy" id="652676"/>
    <lineage>
        <taxon>unclassified sequences</taxon>
        <taxon>metagenomes</taxon>
        <taxon>ecological metagenomes</taxon>
    </lineage>
</organism>
<dbReference type="Pfam" id="PF11981">
    <property type="entry name" value="DUF3482"/>
    <property type="match status" value="1"/>
</dbReference>
<evidence type="ECO:0000259" key="1">
    <source>
        <dbReference type="Pfam" id="PF01926"/>
    </source>
</evidence>
<evidence type="ECO:0000313" key="2">
    <source>
        <dbReference type="EMBL" id="VAW57417.1"/>
    </source>
</evidence>
<sequence length="468" mass="53000">MPVDISENIRKKSHSAINIAVVGHTNTGKTSLIRTLLRDDRFGEIEDMAGTTRYVEKSTIFCADDAVLDLFDTPGFEDSSALLQALDEFSKTLHTRMPADLLHAFIAQVDAFPDFEQEIKVLRQAINSDVLLYIIDVREPLLGKYLDEVEILSKVGKPILPVFNFIAGNQASLTRWREQMTQFNLHSALEFDTVAFDFESEKRLYQKLQSLIEAQYDPLQALIDYRQDVWENLNHAAAQCIFQLLTEVTCYRREIDEKNGISDTDIALLQAFVRRAEQRVIGDLLSIFMFTQTDINIQQLAVHDGQWELDIFSAHTLKDFGLNAGSTALKGAAAGVGIDLMVGGLSLGAATLLGAAVGAGWATVRRYQQEFKAAWRGHKWLCVDDNTVSLLYLRQRKLLHTLTQRGHAAQNRLQLANDEKHTLPKHWYKKIKVMRQNPQWQHNASTETEYEKLQIQVIDGLLNDEIKG</sequence>
<feature type="domain" description="G" evidence="1">
    <location>
        <begin position="18"/>
        <end position="164"/>
    </location>
</feature>
<reference evidence="2" key="1">
    <citation type="submission" date="2018-06" db="EMBL/GenBank/DDBJ databases">
        <authorList>
            <person name="Zhirakovskaya E."/>
        </authorList>
    </citation>
    <scope>NUCLEOTIDE SEQUENCE</scope>
</reference>
<dbReference type="PANTHER" id="PTHR42714">
    <property type="entry name" value="TRNA MODIFICATION GTPASE GTPBP3"/>
    <property type="match status" value="1"/>
</dbReference>
<dbReference type="PANTHER" id="PTHR42714:SF7">
    <property type="entry name" value="G DOMAIN-CONTAINING PROTEIN"/>
    <property type="match status" value="1"/>
</dbReference>
<gene>
    <name evidence="2" type="ORF">MNBD_GAMMA07-1357</name>
</gene>
<dbReference type="GO" id="GO:0005829">
    <property type="term" value="C:cytosol"/>
    <property type="evidence" value="ECO:0007669"/>
    <property type="project" value="TreeGrafter"/>
</dbReference>
<dbReference type="GO" id="GO:0030488">
    <property type="term" value="P:tRNA methylation"/>
    <property type="evidence" value="ECO:0007669"/>
    <property type="project" value="TreeGrafter"/>
</dbReference>
<proteinExistence type="predicted"/>
<protein>
    <submittedName>
        <fullName evidence="2">Probable integral membrane protein NMA1898</fullName>
    </submittedName>
</protein>
<dbReference type="AlphaFoldDB" id="A0A3B0X3H1"/>
<dbReference type="InterPro" id="IPR006073">
    <property type="entry name" value="GTP-bd"/>
</dbReference>
<name>A0A3B0X3H1_9ZZZZ</name>